<proteinExistence type="predicted"/>
<comment type="subcellular location">
    <subcellularLocation>
        <location evidence="1">Nucleus</location>
    </subcellularLocation>
</comment>
<protein>
    <recommendedName>
        <fullName evidence="4">SANT domain-containing protein</fullName>
    </recommendedName>
</protein>
<sequence length="230" mass="26379">MESSPNVDKNESLEGWTKEEKFQLLQALKEHGSYNIEQITTLFTNKNEDEIKTALEFYRKKALAHPKMNQKKTRKFNNLPVIPLASWAKFLMDIYGFEELQTETATALRIIADFEDKPSTICTDKFDFKKIYHMLADALEGKPLPNEKLIMAMFDKCIVETALTSKAFITSTAYKQILQSIKLLEKNINVFTKPTNDSELAILRHLASQKNYNPLNIPENYLTSSSSRAS</sequence>
<evidence type="ECO:0000313" key="3">
    <source>
        <dbReference type="Proteomes" id="UP001153954"/>
    </source>
</evidence>
<evidence type="ECO:0008006" key="4">
    <source>
        <dbReference type="Google" id="ProtNLM"/>
    </source>
</evidence>
<dbReference type="CDD" id="cd00167">
    <property type="entry name" value="SANT"/>
    <property type="match status" value="1"/>
</dbReference>
<name>A0AAU9V641_EUPED</name>
<organism evidence="2 3">
    <name type="scientific">Euphydryas editha</name>
    <name type="common">Edith's checkerspot</name>
    <dbReference type="NCBI Taxonomy" id="104508"/>
    <lineage>
        <taxon>Eukaryota</taxon>
        <taxon>Metazoa</taxon>
        <taxon>Ecdysozoa</taxon>
        <taxon>Arthropoda</taxon>
        <taxon>Hexapoda</taxon>
        <taxon>Insecta</taxon>
        <taxon>Pterygota</taxon>
        <taxon>Neoptera</taxon>
        <taxon>Endopterygota</taxon>
        <taxon>Lepidoptera</taxon>
        <taxon>Glossata</taxon>
        <taxon>Ditrysia</taxon>
        <taxon>Papilionoidea</taxon>
        <taxon>Nymphalidae</taxon>
        <taxon>Nymphalinae</taxon>
        <taxon>Euphydryas</taxon>
    </lineage>
</organism>
<dbReference type="Proteomes" id="UP001153954">
    <property type="component" value="Unassembled WGS sequence"/>
</dbReference>
<reference evidence="2" key="1">
    <citation type="submission" date="2022-03" db="EMBL/GenBank/DDBJ databases">
        <authorList>
            <person name="Tunstrom K."/>
        </authorList>
    </citation>
    <scope>NUCLEOTIDE SEQUENCE</scope>
</reference>
<accession>A0AAU9V641</accession>
<dbReference type="Gene3D" id="1.10.10.60">
    <property type="entry name" value="Homeodomain-like"/>
    <property type="match status" value="1"/>
</dbReference>
<evidence type="ECO:0000313" key="2">
    <source>
        <dbReference type="EMBL" id="CAH2107441.1"/>
    </source>
</evidence>
<evidence type="ECO:0000256" key="1">
    <source>
        <dbReference type="ARBA" id="ARBA00004123"/>
    </source>
</evidence>
<keyword evidence="3" id="KW-1185">Reference proteome</keyword>
<dbReference type="GO" id="GO:0005634">
    <property type="term" value="C:nucleus"/>
    <property type="evidence" value="ECO:0007669"/>
    <property type="project" value="UniProtKB-SubCell"/>
</dbReference>
<dbReference type="InterPro" id="IPR009057">
    <property type="entry name" value="Homeodomain-like_sf"/>
</dbReference>
<dbReference type="SUPFAM" id="SSF46689">
    <property type="entry name" value="Homeodomain-like"/>
    <property type="match status" value="1"/>
</dbReference>
<dbReference type="InterPro" id="IPR001005">
    <property type="entry name" value="SANT/Myb"/>
</dbReference>
<dbReference type="EMBL" id="CAKOGL010000030">
    <property type="protein sequence ID" value="CAH2107441.1"/>
    <property type="molecule type" value="Genomic_DNA"/>
</dbReference>
<gene>
    <name evidence="2" type="ORF">EEDITHA_LOCUS21482</name>
</gene>
<comment type="caution">
    <text evidence="2">The sequence shown here is derived from an EMBL/GenBank/DDBJ whole genome shotgun (WGS) entry which is preliminary data.</text>
</comment>
<dbReference type="AlphaFoldDB" id="A0AAU9V641"/>